<name>A0A397SBD0_9GLOM</name>
<evidence type="ECO:0000256" key="2">
    <source>
        <dbReference type="ARBA" id="ARBA00004613"/>
    </source>
</evidence>
<gene>
    <name evidence="5" type="ORF">C1645_785846</name>
</gene>
<dbReference type="OrthoDB" id="2673191at2759"/>
<feature type="domain" description="Crinkler effector protein N-terminal" evidence="4">
    <location>
        <begin position="7"/>
        <end position="112"/>
    </location>
</feature>
<dbReference type="GO" id="GO:0005576">
    <property type="term" value="C:extracellular region"/>
    <property type="evidence" value="ECO:0007669"/>
    <property type="project" value="UniProtKB-SubCell"/>
</dbReference>
<keyword evidence="6" id="KW-1185">Reference proteome</keyword>
<dbReference type="GO" id="GO:0043657">
    <property type="term" value="C:host cell"/>
    <property type="evidence" value="ECO:0007669"/>
    <property type="project" value="UniProtKB-SubCell"/>
</dbReference>
<evidence type="ECO:0000256" key="3">
    <source>
        <dbReference type="ARBA" id="ARBA00022525"/>
    </source>
</evidence>
<protein>
    <recommendedName>
        <fullName evidence="4">Crinkler effector protein N-terminal domain-containing protein</fullName>
    </recommendedName>
</protein>
<proteinExistence type="predicted"/>
<comment type="subcellular location">
    <subcellularLocation>
        <location evidence="1">Host cell</location>
    </subcellularLocation>
    <subcellularLocation>
        <location evidence="2">Secreted</location>
    </subcellularLocation>
</comment>
<comment type="caution">
    <text evidence="5">The sequence shown here is derived from an EMBL/GenBank/DDBJ whole genome shotgun (WGS) entry which is preliminary data.</text>
</comment>
<reference evidence="5 6" key="1">
    <citation type="submission" date="2018-06" db="EMBL/GenBank/DDBJ databases">
        <title>Comparative genomics reveals the genomic features of Rhizophagus irregularis, R. cerebriforme, R. diaphanum and Gigaspora rosea, and their symbiotic lifestyle signature.</title>
        <authorList>
            <person name="Morin E."/>
            <person name="San Clemente H."/>
            <person name="Chen E.C.H."/>
            <person name="De La Providencia I."/>
            <person name="Hainaut M."/>
            <person name="Kuo A."/>
            <person name="Kohler A."/>
            <person name="Murat C."/>
            <person name="Tang N."/>
            <person name="Roy S."/>
            <person name="Loubradou J."/>
            <person name="Henrissat B."/>
            <person name="Grigoriev I.V."/>
            <person name="Corradi N."/>
            <person name="Roux C."/>
            <person name="Martin F.M."/>
        </authorList>
    </citation>
    <scope>NUCLEOTIDE SEQUENCE [LARGE SCALE GENOMIC DNA]</scope>
    <source>
        <strain evidence="5 6">DAOM 227022</strain>
    </source>
</reference>
<keyword evidence="3" id="KW-0964">Secreted</keyword>
<evidence type="ECO:0000259" key="4">
    <source>
        <dbReference type="Pfam" id="PF20147"/>
    </source>
</evidence>
<dbReference type="Proteomes" id="UP000265703">
    <property type="component" value="Unassembled WGS sequence"/>
</dbReference>
<evidence type="ECO:0000256" key="1">
    <source>
        <dbReference type="ARBA" id="ARBA00004340"/>
    </source>
</evidence>
<dbReference type="InterPro" id="IPR045379">
    <property type="entry name" value="Crinkler_N"/>
</dbReference>
<evidence type="ECO:0000313" key="5">
    <source>
        <dbReference type="EMBL" id="RIA83613.1"/>
    </source>
</evidence>
<accession>A0A397SBD0</accession>
<evidence type="ECO:0000313" key="6">
    <source>
        <dbReference type="Proteomes" id="UP000265703"/>
    </source>
</evidence>
<organism evidence="5 6">
    <name type="scientific">Glomus cerebriforme</name>
    <dbReference type="NCBI Taxonomy" id="658196"/>
    <lineage>
        <taxon>Eukaryota</taxon>
        <taxon>Fungi</taxon>
        <taxon>Fungi incertae sedis</taxon>
        <taxon>Mucoromycota</taxon>
        <taxon>Glomeromycotina</taxon>
        <taxon>Glomeromycetes</taxon>
        <taxon>Glomerales</taxon>
        <taxon>Glomeraceae</taxon>
        <taxon>Glomus</taxon>
    </lineage>
</organism>
<dbReference type="AlphaFoldDB" id="A0A397SBD0"/>
<sequence length="197" mass="22497">MTDGMLLNCLVRDETFAVNCIFTVEITKSKRVSILKDMIKEKQQPAFNHIHAAQLSLWKVSLPLDSSVNKVLKQLVLEDNITKGVQKLLPAKKLLSYFTDEPAKEHLHIIVESPSVAVISSKRERKQEVETPQIVQKILNAISVLKTRIFKTIAEKSRTELGEKVHILLRESGITWLADEKICTLLYEFDVVWLIVH</sequence>
<dbReference type="EMBL" id="QKYT01000555">
    <property type="protein sequence ID" value="RIA83613.1"/>
    <property type="molecule type" value="Genomic_DNA"/>
</dbReference>
<dbReference type="Pfam" id="PF20147">
    <property type="entry name" value="Crinkler"/>
    <property type="match status" value="1"/>
</dbReference>